<sequence>MEDESSCERGSIEGGVVRIVQSVRNTDKYVVADDDTTTSTVEEKFEKTCAKSVEITGKQVNIVEDDDTTTSVDNSTSTVEEKFNKTCAKSVEITGKQVNIVEDDDTTTSVDNSTSTVEEQFDETCGESTSTHDSFCHKRYGKMEEVDDNEEIAAFLTRFSHLKAGGHFPTLNVEGIGEFGASCNNKDPEVEVDLVYGFVKKANMASIANIRGLEAKSWLWGFLSKKKKWVSNSRGWAVKKHLKLSRENRTKAHPGYSGVDIESLHRHCEAVRDQPNISFKENSAKSSGDWIGEPAQTFANDKSQQHITQAGLRSRMPEVFISAPTVKEVIIEIAIGAMKGDLINRDNLCTAGDDVIEDYEIEDDVINDIVTVGSRISGSLGTSIKDSLSHQDITCFSHEDIIGDNTMLQREVIRSSPSYDSKYSSLSESDGSFSYFSDIDAYYDLGTFKNGRPKIGERVTKLHYSVKSSYAKCAWRKGHFPVDTFPYKNDAYC</sequence>
<protein>
    <submittedName>
        <fullName evidence="1">Uncharacterized protein</fullName>
    </submittedName>
</protein>
<gene>
    <name evidence="1" type="ORF">DBRI00130_LOCUS8259</name>
</gene>
<dbReference type="EMBL" id="HBNS01010228">
    <property type="protein sequence ID" value="CAE4594523.1"/>
    <property type="molecule type" value="Transcribed_RNA"/>
</dbReference>
<accession>A0A7S4UWY0</accession>
<dbReference type="AlphaFoldDB" id="A0A7S4UWY0"/>
<organism evidence="1">
    <name type="scientific">Ditylum brightwellii</name>
    <dbReference type="NCBI Taxonomy" id="49249"/>
    <lineage>
        <taxon>Eukaryota</taxon>
        <taxon>Sar</taxon>
        <taxon>Stramenopiles</taxon>
        <taxon>Ochrophyta</taxon>
        <taxon>Bacillariophyta</taxon>
        <taxon>Mediophyceae</taxon>
        <taxon>Lithodesmiophycidae</taxon>
        <taxon>Lithodesmiales</taxon>
        <taxon>Lithodesmiaceae</taxon>
        <taxon>Ditylum</taxon>
    </lineage>
</organism>
<name>A0A7S4UWY0_9STRA</name>
<reference evidence="1" key="1">
    <citation type="submission" date="2021-01" db="EMBL/GenBank/DDBJ databases">
        <authorList>
            <person name="Corre E."/>
            <person name="Pelletier E."/>
            <person name="Niang G."/>
            <person name="Scheremetjew M."/>
            <person name="Finn R."/>
            <person name="Kale V."/>
            <person name="Holt S."/>
            <person name="Cochrane G."/>
            <person name="Meng A."/>
            <person name="Brown T."/>
            <person name="Cohen L."/>
        </authorList>
    </citation>
    <scope>NUCLEOTIDE SEQUENCE</scope>
    <source>
        <strain evidence="1">GSO104</strain>
    </source>
</reference>
<proteinExistence type="predicted"/>
<evidence type="ECO:0000313" key="1">
    <source>
        <dbReference type="EMBL" id="CAE4594523.1"/>
    </source>
</evidence>